<name>A0A370GI93_9NOCA</name>
<sequence>MMDRAAALASSYFPLVDEDAIRRHADSWTEIGGYLEILAQVHETLLKQHSKNSIRPDKSLTQLHLRVFENLHRQILYCYGMAEHFIKMADIIELGKLETTAIALAIISGLDSEIATLMGAHSPEATPDLTDADQAMRRIATSVQQQIAELPMPGWTSAKQ</sequence>
<evidence type="ECO:0000313" key="2">
    <source>
        <dbReference type="Proteomes" id="UP000255355"/>
    </source>
</evidence>
<evidence type="ECO:0000313" key="1">
    <source>
        <dbReference type="EMBL" id="RDI43538.1"/>
    </source>
</evidence>
<reference evidence="1 2" key="1">
    <citation type="submission" date="2018-07" db="EMBL/GenBank/DDBJ databases">
        <title>Genomic Encyclopedia of Type Strains, Phase IV (KMG-IV): sequencing the most valuable type-strain genomes for metagenomic binning, comparative biology and taxonomic classification.</title>
        <authorList>
            <person name="Goeker M."/>
        </authorList>
    </citation>
    <scope>NUCLEOTIDE SEQUENCE [LARGE SCALE GENOMIC DNA]</scope>
    <source>
        <strain evidence="1 2">DSM 44952</strain>
    </source>
</reference>
<proteinExistence type="predicted"/>
<dbReference type="AlphaFoldDB" id="A0A370GI93"/>
<dbReference type="Proteomes" id="UP000255355">
    <property type="component" value="Unassembled WGS sequence"/>
</dbReference>
<gene>
    <name evidence="1" type="ORF">DFR68_1205</name>
</gene>
<comment type="caution">
    <text evidence="1">The sequence shown here is derived from an EMBL/GenBank/DDBJ whole genome shotgun (WGS) entry which is preliminary data.</text>
</comment>
<protein>
    <submittedName>
        <fullName evidence="1">Uncharacterized protein</fullName>
    </submittedName>
</protein>
<organism evidence="1 2">
    <name type="scientific">Nocardia mexicana</name>
    <dbReference type="NCBI Taxonomy" id="279262"/>
    <lineage>
        <taxon>Bacteria</taxon>
        <taxon>Bacillati</taxon>
        <taxon>Actinomycetota</taxon>
        <taxon>Actinomycetes</taxon>
        <taxon>Mycobacteriales</taxon>
        <taxon>Nocardiaceae</taxon>
        <taxon>Nocardia</taxon>
    </lineage>
</organism>
<keyword evidence="2" id="KW-1185">Reference proteome</keyword>
<accession>A0A370GI93</accession>
<dbReference type="EMBL" id="QQAZ01000020">
    <property type="protein sequence ID" value="RDI43538.1"/>
    <property type="molecule type" value="Genomic_DNA"/>
</dbReference>